<dbReference type="GO" id="GO:0051285">
    <property type="term" value="C:cell cortex of cell tip"/>
    <property type="evidence" value="ECO:0007669"/>
    <property type="project" value="TreeGrafter"/>
</dbReference>
<dbReference type="Proteomes" id="UP000267821">
    <property type="component" value="Unassembled WGS sequence"/>
</dbReference>
<feature type="transmembrane region" description="Helical" evidence="1">
    <location>
        <begin position="163"/>
        <end position="186"/>
    </location>
</feature>
<evidence type="ECO:0000313" key="3">
    <source>
        <dbReference type="Proteomes" id="UP000267821"/>
    </source>
</evidence>
<keyword evidence="1" id="KW-0812">Transmembrane</keyword>
<dbReference type="InterPro" id="IPR052413">
    <property type="entry name" value="SUR7_domain"/>
</dbReference>
<dbReference type="GO" id="GO:0031505">
    <property type="term" value="P:fungal-type cell wall organization"/>
    <property type="evidence" value="ECO:0007669"/>
    <property type="project" value="TreeGrafter"/>
</dbReference>
<dbReference type="AlphaFoldDB" id="A0A3N4M0U5"/>
<protein>
    <recommendedName>
        <fullName evidence="4">Integral membrane protein</fullName>
    </recommendedName>
</protein>
<keyword evidence="1" id="KW-0472">Membrane</keyword>
<proteinExistence type="predicted"/>
<evidence type="ECO:0000313" key="2">
    <source>
        <dbReference type="EMBL" id="RPB27528.1"/>
    </source>
</evidence>
<evidence type="ECO:0000256" key="1">
    <source>
        <dbReference type="SAM" id="Phobius"/>
    </source>
</evidence>
<dbReference type="InterPro" id="IPR009571">
    <property type="entry name" value="SUR7/Rim9-like_fungi"/>
</dbReference>
<keyword evidence="1" id="KW-1133">Transmembrane helix</keyword>
<keyword evidence="3" id="KW-1185">Reference proteome</keyword>
<dbReference type="PANTHER" id="PTHR28019">
    <property type="entry name" value="CELL MEMBRANE PROTEIN YLR413W-RELATED"/>
    <property type="match status" value="1"/>
</dbReference>
<dbReference type="GO" id="GO:0005886">
    <property type="term" value="C:plasma membrane"/>
    <property type="evidence" value="ECO:0007669"/>
    <property type="project" value="InterPro"/>
</dbReference>
<dbReference type="InParanoid" id="A0A3N4M0U5"/>
<dbReference type="EMBL" id="ML121531">
    <property type="protein sequence ID" value="RPB27528.1"/>
    <property type="molecule type" value="Genomic_DNA"/>
</dbReference>
<feature type="transmembrane region" description="Helical" evidence="1">
    <location>
        <begin position="125"/>
        <end position="151"/>
    </location>
</feature>
<evidence type="ECO:0008006" key="4">
    <source>
        <dbReference type="Google" id="ProtNLM"/>
    </source>
</evidence>
<reference evidence="2 3" key="1">
    <citation type="journal article" date="2018" name="Nat. Ecol. Evol.">
        <title>Pezizomycetes genomes reveal the molecular basis of ectomycorrhizal truffle lifestyle.</title>
        <authorList>
            <person name="Murat C."/>
            <person name="Payen T."/>
            <person name="Noel B."/>
            <person name="Kuo A."/>
            <person name="Morin E."/>
            <person name="Chen J."/>
            <person name="Kohler A."/>
            <person name="Krizsan K."/>
            <person name="Balestrini R."/>
            <person name="Da Silva C."/>
            <person name="Montanini B."/>
            <person name="Hainaut M."/>
            <person name="Levati E."/>
            <person name="Barry K.W."/>
            <person name="Belfiori B."/>
            <person name="Cichocki N."/>
            <person name="Clum A."/>
            <person name="Dockter R.B."/>
            <person name="Fauchery L."/>
            <person name="Guy J."/>
            <person name="Iotti M."/>
            <person name="Le Tacon F."/>
            <person name="Lindquist E.A."/>
            <person name="Lipzen A."/>
            <person name="Malagnac F."/>
            <person name="Mello A."/>
            <person name="Molinier V."/>
            <person name="Miyauchi S."/>
            <person name="Poulain J."/>
            <person name="Riccioni C."/>
            <person name="Rubini A."/>
            <person name="Sitrit Y."/>
            <person name="Splivallo R."/>
            <person name="Traeger S."/>
            <person name="Wang M."/>
            <person name="Zifcakova L."/>
            <person name="Wipf D."/>
            <person name="Zambonelli A."/>
            <person name="Paolocci F."/>
            <person name="Nowrousian M."/>
            <person name="Ottonello S."/>
            <person name="Baldrian P."/>
            <person name="Spatafora J.W."/>
            <person name="Henrissat B."/>
            <person name="Nagy L.G."/>
            <person name="Aury J.M."/>
            <person name="Wincker P."/>
            <person name="Grigoriev I.V."/>
            <person name="Bonfante P."/>
            <person name="Martin F.M."/>
        </authorList>
    </citation>
    <scope>NUCLEOTIDE SEQUENCE [LARGE SCALE GENOMIC DNA]</scope>
    <source>
        <strain evidence="2 3">ATCC MYA-4762</strain>
    </source>
</reference>
<gene>
    <name evidence="2" type="ORF">L211DRAFT_834387</name>
</gene>
<accession>A0A3N4M0U5</accession>
<sequence>MGNTWITNIYFFKIDTRLITTQKTLSLIPGTTIDDSLLETGFKGGELLGLDDFYTAHLWNYCSGNITTEGSSETWQVTECAKPKTTFHFNVYEIFKLDSDANGKSGITEDDIPSSVRKVDNAIKVVSNIMVALYCLGLVALIATFVVGWFGLLSRWGSCVTTIFADMAFLFVLSASIMATALYATLKEGFNKGLKDFGAVATLNNRTLAIMWLAVAFAFGASIFWMFSTCCCSGRSRKIMGHNDRFGAGSYEKAPYTYERVSAPYAPTSQVHAPGSHSVGYEPYRHAGAQ</sequence>
<dbReference type="OrthoDB" id="4480814at2759"/>
<feature type="transmembrane region" description="Helical" evidence="1">
    <location>
        <begin position="207"/>
        <end position="227"/>
    </location>
</feature>
<organism evidence="2 3">
    <name type="scientific">Terfezia boudieri ATCC MYA-4762</name>
    <dbReference type="NCBI Taxonomy" id="1051890"/>
    <lineage>
        <taxon>Eukaryota</taxon>
        <taxon>Fungi</taxon>
        <taxon>Dikarya</taxon>
        <taxon>Ascomycota</taxon>
        <taxon>Pezizomycotina</taxon>
        <taxon>Pezizomycetes</taxon>
        <taxon>Pezizales</taxon>
        <taxon>Pezizaceae</taxon>
        <taxon>Terfezia</taxon>
    </lineage>
</organism>
<dbReference type="Pfam" id="PF06687">
    <property type="entry name" value="SUR7"/>
    <property type="match status" value="1"/>
</dbReference>
<name>A0A3N4M0U5_9PEZI</name>
<dbReference type="PANTHER" id="PTHR28019:SF3">
    <property type="entry name" value="INTEGRAL MEMBRANE PROTEIN (AFU_ORTHOLOGUE AFUA_6G07470)"/>
    <property type="match status" value="1"/>
</dbReference>